<dbReference type="EMBL" id="JACRUP010000009">
    <property type="protein sequence ID" value="MBC5851886.1"/>
    <property type="molecule type" value="Genomic_DNA"/>
</dbReference>
<feature type="signal peptide" evidence="1">
    <location>
        <begin position="1"/>
        <end position="26"/>
    </location>
</feature>
<dbReference type="RefSeq" id="WP_187026460.1">
    <property type="nucleotide sequence ID" value="NZ_CAWQCN010000002.1"/>
</dbReference>
<dbReference type="AlphaFoldDB" id="A0A9X0UJG9"/>
<accession>A0A9X0UJG9</accession>
<dbReference type="InterPro" id="IPR010344">
    <property type="entry name" value="YbjH"/>
</dbReference>
<reference evidence="2" key="1">
    <citation type="submission" date="2020-08" db="EMBL/GenBank/DDBJ databases">
        <title>Genome Sequencing and Pan-Genome Analysis of Migratory bird Vibrio Strains, Inner Mongolia.</title>
        <authorList>
            <person name="Zheng L."/>
        </authorList>
    </citation>
    <scope>NUCLEOTIDE SEQUENCE</scope>
    <source>
        <strain evidence="2">M13F</strain>
    </source>
</reference>
<evidence type="ECO:0000256" key="1">
    <source>
        <dbReference type="SAM" id="SignalP"/>
    </source>
</evidence>
<keyword evidence="1" id="KW-0732">Signal</keyword>
<name>A0A9X0UJG9_VIBME</name>
<protein>
    <submittedName>
        <fullName evidence="2">YjbH domain-containing protein</fullName>
    </submittedName>
</protein>
<proteinExistence type="predicted"/>
<dbReference type="Proteomes" id="UP000615796">
    <property type="component" value="Unassembled WGS sequence"/>
</dbReference>
<sequence>MMMLTNGFFKYLSYTGVLLLAFPATAHQYTQSNFGGTGLMQMPSARMQPEGEFSVGFNHNDAYDFYTVTVQLFPWLETTARYAQAHDLLYSEDPSFSGNTKYTDKSFDMKVRLLEESYWLPQVSVGFQDFAGTGLFDGEYLAVSKRWGPLDVTLGIGWGYVGNRANLRGDKSLSADCGRDTSFKTGGGDFNIDRMFSGCMALFGGIEYQTPYQPLTLKIEYDGNDYRSDFPVERGKNSMTQSTPWNFGLNYAMTDWASVRLSYERGNTVNLGVRLHSNFSYIKPLWLDEPKPAYQPNEPRTQLSNEEWQALTEEVAQVAGYQSVRLYQSDDAVTVTGEQKRYRDRQEAHERVARVVLNSGIDTDELRIIETRNQQPLTEVVINREQAHQVLNQAYIGSHIRDASTIQEPSPIVGEQHTHQDKAWDFGLAPVLQQSFGGSESFYLYAIGVRADASWRLDDHWLLSGSLYGNIYDNYDKFNYTVPPDGTDLKRVRTLSREYLEDTIRVNHAQLTYFDHLGHGVYNQFYGGYLESMFAGVGTEWLYRPLNDNWAFGVDINYVAQREAGSAFGIYRDEVQFDKTLNSHYRVQTGTATGHATLYWQPQFWSLLDNSLLKVSAGRYLAEDIGVTVEFSKQFASGVIVGAFATKTDLSADEFGEGGFTKGFYISVPLEMMTAKHNTNRAAISWMPIQRDGGQMLGRQHGLFGMTDARSPWYEKPVSR</sequence>
<feature type="chain" id="PRO_5040823518" evidence="1">
    <location>
        <begin position="27"/>
        <end position="720"/>
    </location>
</feature>
<evidence type="ECO:0000313" key="2">
    <source>
        <dbReference type="EMBL" id="MBC5851886.1"/>
    </source>
</evidence>
<comment type="caution">
    <text evidence="2">The sequence shown here is derived from an EMBL/GenBank/DDBJ whole genome shotgun (WGS) entry which is preliminary data.</text>
</comment>
<dbReference type="Pfam" id="PF06082">
    <property type="entry name" value="YjbH"/>
    <property type="match status" value="1"/>
</dbReference>
<evidence type="ECO:0000313" key="3">
    <source>
        <dbReference type="Proteomes" id="UP000615796"/>
    </source>
</evidence>
<gene>
    <name evidence="2" type="ORF">H8Q88_13325</name>
</gene>
<keyword evidence="3" id="KW-1185">Reference proteome</keyword>
<organism evidence="2 3">
    <name type="scientific">Vibrio metschnikovii</name>
    <dbReference type="NCBI Taxonomy" id="28172"/>
    <lineage>
        <taxon>Bacteria</taxon>
        <taxon>Pseudomonadati</taxon>
        <taxon>Pseudomonadota</taxon>
        <taxon>Gammaproteobacteria</taxon>
        <taxon>Vibrionales</taxon>
        <taxon>Vibrionaceae</taxon>
        <taxon>Vibrio</taxon>
    </lineage>
</organism>